<evidence type="ECO:0008006" key="3">
    <source>
        <dbReference type="Google" id="ProtNLM"/>
    </source>
</evidence>
<reference evidence="1 2" key="1">
    <citation type="submission" date="2024-03" db="EMBL/GenBank/DDBJ databases">
        <authorList>
            <person name="Gkanogiannis A."/>
            <person name="Becerra Lopez-Lavalle L."/>
        </authorList>
    </citation>
    <scope>NUCLEOTIDE SEQUENCE [LARGE SCALE GENOMIC DNA]</scope>
</reference>
<name>A0ABP0YGT0_9ROSI</name>
<organism evidence="1 2">
    <name type="scientific">Citrullus colocynthis</name>
    <name type="common">colocynth</name>
    <dbReference type="NCBI Taxonomy" id="252529"/>
    <lineage>
        <taxon>Eukaryota</taxon>
        <taxon>Viridiplantae</taxon>
        <taxon>Streptophyta</taxon>
        <taxon>Embryophyta</taxon>
        <taxon>Tracheophyta</taxon>
        <taxon>Spermatophyta</taxon>
        <taxon>Magnoliopsida</taxon>
        <taxon>eudicotyledons</taxon>
        <taxon>Gunneridae</taxon>
        <taxon>Pentapetalae</taxon>
        <taxon>rosids</taxon>
        <taxon>fabids</taxon>
        <taxon>Cucurbitales</taxon>
        <taxon>Cucurbitaceae</taxon>
        <taxon>Benincaseae</taxon>
        <taxon>Citrullus</taxon>
    </lineage>
</organism>
<dbReference type="Proteomes" id="UP001642487">
    <property type="component" value="Chromosome 4"/>
</dbReference>
<sequence length="106" mass="11512">MLKSYVKAAVLVMPTLLFGLDAESHYSLALHFSCSERACFPKLAFSSIRNSKARGESRTNTSPQLMLSQPQLMKTTQTGPLLSVLSLVILTFSSTRLGMSSLVAAE</sequence>
<proteinExistence type="predicted"/>
<dbReference type="EMBL" id="OZ021738">
    <property type="protein sequence ID" value="CAK9319713.1"/>
    <property type="molecule type" value="Genomic_DNA"/>
</dbReference>
<keyword evidence="2" id="KW-1185">Reference proteome</keyword>
<gene>
    <name evidence="1" type="ORF">CITCOLO1_LOCUS11730</name>
</gene>
<evidence type="ECO:0000313" key="2">
    <source>
        <dbReference type="Proteomes" id="UP001642487"/>
    </source>
</evidence>
<evidence type="ECO:0000313" key="1">
    <source>
        <dbReference type="EMBL" id="CAK9319713.1"/>
    </source>
</evidence>
<accession>A0ABP0YGT0</accession>
<protein>
    <recommendedName>
        <fullName evidence="3">Secreted protein</fullName>
    </recommendedName>
</protein>